<comment type="caution">
    <text evidence="1">The sequence shown here is derived from an EMBL/GenBank/DDBJ whole genome shotgun (WGS) entry which is preliminary data.</text>
</comment>
<accession>A0ABU0UZ45</accession>
<dbReference type="EMBL" id="JAUTBK010000002">
    <property type="protein sequence ID" value="MDQ1209528.1"/>
    <property type="molecule type" value="Genomic_DNA"/>
</dbReference>
<reference evidence="1 2" key="1">
    <citation type="submission" date="2023-07" db="EMBL/GenBank/DDBJ databases">
        <title>Functional and genomic diversity of the sorghum phyllosphere microbiome.</title>
        <authorList>
            <person name="Shade A."/>
        </authorList>
    </citation>
    <scope>NUCLEOTIDE SEQUENCE [LARGE SCALE GENOMIC DNA]</scope>
    <source>
        <strain evidence="1 2">SORGH_AS_0887</strain>
    </source>
</reference>
<dbReference type="Proteomes" id="UP001233360">
    <property type="component" value="Unassembled WGS sequence"/>
</dbReference>
<proteinExistence type="predicted"/>
<sequence length="281" mass="32942">MSHYLQRSFKKSEQFSLLYAEQFLARQGDHKLMPQPCEAELDSVSDASLNEKNNPALIKELMAAFAQDSLWERTEKNYPKEIKKFGKSKKKTKVTPKSVSLSNPLTASWNTLSSLLPFSNGLDLGSNSDSDVYVQFLAQKKWVLQHHLNLDTQQIFRYGATSKNYSETNLNLNQTLRDNTMFSSQFNLSKSQDEDFSWKNYTFHQLSFPTKDKLTYGVFSTGVYEKEKKDMKVSQWGPYFSWRRPLWRNWLYIQNDLNYTDDLNDQHGYHLSYQMTFEANF</sequence>
<evidence type="ECO:0008006" key="3">
    <source>
        <dbReference type="Google" id="ProtNLM"/>
    </source>
</evidence>
<name>A0ABU0UZ45_ACIBI</name>
<evidence type="ECO:0000313" key="2">
    <source>
        <dbReference type="Proteomes" id="UP001233360"/>
    </source>
</evidence>
<dbReference type="GeneID" id="45232830"/>
<keyword evidence="2" id="KW-1185">Reference proteome</keyword>
<gene>
    <name evidence="1" type="ORF">QE380_002451</name>
</gene>
<evidence type="ECO:0000313" key="1">
    <source>
        <dbReference type="EMBL" id="MDQ1209528.1"/>
    </source>
</evidence>
<protein>
    <recommendedName>
        <fullName evidence="3">Selenocysteine synthase</fullName>
    </recommendedName>
</protein>
<dbReference type="RefSeq" id="WP_004920577.1">
    <property type="nucleotide sequence ID" value="NZ_BCMA01000002.1"/>
</dbReference>
<organism evidence="1 2">
    <name type="scientific">Acinetobacter baylyi</name>
    <dbReference type="NCBI Taxonomy" id="202950"/>
    <lineage>
        <taxon>Bacteria</taxon>
        <taxon>Pseudomonadati</taxon>
        <taxon>Pseudomonadota</taxon>
        <taxon>Gammaproteobacteria</taxon>
        <taxon>Moraxellales</taxon>
        <taxon>Moraxellaceae</taxon>
        <taxon>Acinetobacter</taxon>
    </lineage>
</organism>